<feature type="region of interest" description="Disordered" evidence="1">
    <location>
        <begin position="106"/>
        <end position="134"/>
    </location>
</feature>
<accession>A0ABX1AMV9</accession>
<proteinExistence type="predicted"/>
<comment type="caution">
    <text evidence="2">The sequence shown here is derived from an EMBL/GenBank/DDBJ whole genome shotgun (WGS) entry which is preliminary data.</text>
</comment>
<name>A0ABX1AMV9_9ACTN</name>
<reference evidence="2 3" key="1">
    <citation type="submission" date="2020-03" db="EMBL/GenBank/DDBJ databases">
        <title>Draft genome of Streptomyces sp. ventii, isolated from the Axial Seamount in the Pacific Ocean, and resequencing of the two type strains Streptomyces lonarensis strain NCL 716 and Streptomyces bohaiensis strain 11A07.</title>
        <authorList>
            <person name="Loughran R.M."/>
            <person name="Pfannmuller K.M."/>
            <person name="Wasson B.J."/>
            <person name="Deadmond M.C."/>
            <person name="Paddock B.E."/>
            <person name="Koyack M.J."/>
            <person name="Gallegos D.A."/>
            <person name="Mitchell E.A."/>
            <person name="Ushijima B."/>
            <person name="Saw J.H."/>
            <person name="Mcphail K.L."/>
            <person name="Videau P."/>
        </authorList>
    </citation>
    <scope>NUCLEOTIDE SEQUENCE [LARGE SCALE GENOMIC DNA]</scope>
    <source>
        <strain evidence="3">5675061</strain>
    </source>
</reference>
<feature type="region of interest" description="Disordered" evidence="1">
    <location>
        <begin position="1"/>
        <end position="52"/>
    </location>
</feature>
<dbReference type="EMBL" id="JAAVJB010000030">
    <property type="protein sequence ID" value="NJP65958.1"/>
    <property type="molecule type" value="Genomic_DNA"/>
</dbReference>
<evidence type="ECO:0000313" key="2">
    <source>
        <dbReference type="EMBL" id="NJP65958.1"/>
    </source>
</evidence>
<sequence length="134" mass="14489">AEADSGGPPGAAGPPPPTPPADTLPPPVGGRQQRASTEALRRLAADPSVRQSEAGRRLLQWLHSHVVLDDTWQRHIEAVPPHRAGTVAEVALQSSRVWKRFGEELTRRKFQGHSAGTDTADRTDPRNRPPHLGS</sequence>
<organism evidence="2 3">
    <name type="scientific">Streptomyces spiramenti</name>
    <dbReference type="NCBI Taxonomy" id="2720606"/>
    <lineage>
        <taxon>Bacteria</taxon>
        <taxon>Bacillati</taxon>
        <taxon>Actinomycetota</taxon>
        <taxon>Actinomycetes</taxon>
        <taxon>Kitasatosporales</taxon>
        <taxon>Streptomycetaceae</taxon>
        <taxon>Streptomyces</taxon>
    </lineage>
</organism>
<evidence type="ECO:0000313" key="3">
    <source>
        <dbReference type="Proteomes" id="UP000746503"/>
    </source>
</evidence>
<dbReference type="Proteomes" id="UP000746503">
    <property type="component" value="Unassembled WGS sequence"/>
</dbReference>
<feature type="non-terminal residue" evidence="2">
    <location>
        <position position="1"/>
    </location>
</feature>
<evidence type="ECO:0000256" key="1">
    <source>
        <dbReference type="SAM" id="MobiDB-lite"/>
    </source>
</evidence>
<gene>
    <name evidence="2" type="ORF">HCJ92_06530</name>
</gene>
<feature type="compositionally biased region" description="Pro residues" evidence="1">
    <location>
        <begin position="11"/>
        <end position="28"/>
    </location>
</feature>
<keyword evidence="3" id="KW-1185">Reference proteome</keyword>
<protein>
    <submittedName>
        <fullName evidence="2">Uncharacterized protein</fullName>
    </submittedName>
</protein>